<feature type="transmembrane region" description="Helical" evidence="7">
    <location>
        <begin position="48"/>
        <end position="72"/>
    </location>
</feature>
<feature type="transmembrane region" description="Helical" evidence="7">
    <location>
        <begin position="78"/>
        <end position="96"/>
    </location>
</feature>
<evidence type="ECO:0000256" key="4">
    <source>
        <dbReference type="ARBA" id="ARBA00022692"/>
    </source>
</evidence>
<dbReference type="HAMAP" id="MF_00038">
    <property type="entry name" value="MraY"/>
    <property type="match status" value="1"/>
</dbReference>
<evidence type="ECO:0000256" key="8">
    <source>
        <dbReference type="NCBIfam" id="TIGR00445"/>
    </source>
</evidence>
<keyword evidence="5 7" id="KW-1133">Transmembrane helix</keyword>
<feature type="transmembrane region" description="Helical" evidence="7">
    <location>
        <begin position="334"/>
        <end position="355"/>
    </location>
</feature>
<dbReference type="GO" id="GO:0046872">
    <property type="term" value="F:metal ion binding"/>
    <property type="evidence" value="ECO:0007669"/>
    <property type="project" value="UniProtKB-KW"/>
</dbReference>
<dbReference type="GO" id="GO:0071555">
    <property type="term" value="P:cell wall organization"/>
    <property type="evidence" value="ECO:0007669"/>
    <property type="project" value="UniProtKB-KW"/>
</dbReference>
<feature type="transmembrane region" description="Helical" evidence="7">
    <location>
        <begin position="233"/>
        <end position="252"/>
    </location>
</feature>
<keyword evidence="7 9" id="KW-0460">Magnesium</keyword>
<keyword evidence="6 7" id="KW-0472">Membrane</keyword>
<accession>A0A0V8RRQ0</accession>
<feature type="transmembrane region" description="Helical" evidence="7">
    <location>
        <begin position="259"/>
        <end position="279"/>
    </location>
</feature>
<reference evidence="10 11" key="1">
    <citation type="submission" date="2015-10" db="EMBL/GenBank/DDBJ databases">
        <title>Draft Genome of Actinomyces odontolyticus subsp. actinosynbacter strain XH001.</title>
        <authorList>
            <person name="Mclean J.S."/>
            <person name="He X."/>
        </authorList>
    </citation>
    <scope>NUCLEOTIDE SEQUENCE [LARGE SCALE GENOMIC DNA]</scope>
    <source>
        <strain evidence="10 11">XH001</strain>
    </source>
</reference>
<dbReference type="GO" id="GO:0008963">
    <property type="term" value="F:phospho-N-acetylmuramoyl-pentapeptide-transferase activity"/>
    <property type="evidence" value="ECO:0007669"/>
    <property type="project" value="UniProtKB-UniRule"/>
</dbReference>
<dbReference type="GO" id="GO:0008360">
    <property type="term" value="P:regulation of cell shape"/>
    <property type="evidence" value="ECO:0007669"/>
    <property type="project" value="UniProtKB-KW"/>
</dbReference>
<evidence type="ECO:0000256" key="1">
    <source>
        <dbReference type="ARBA" id="ARBA00004141"/>
    </source>
</evidence>
<protein>
    <recommendedName>
        <fullName evidence="7 8">Phospho-N-acetylmuramoyl-pentapeptide-transferase</fullName>
        <ecNumber evidence="7 8">2.7.8.13</ecNumber>
    </recommendedName>
    <alternativeName>
        <fullName evidence="7">UDP-MurNAc-pentapeptide phosphotransferase</fullName>
    </alternativeName>
</protein>
<keyword evidence="7" id="KW-0132">Cell division</keyword>
<evidence type="ECO:0000256" key="9">
    <source>
        <dbReference type="PIRSR" id="PIRSR600715-1"/>
    </source>
</evidence>
<feature type="transmembrane region" description="Helical" evidence="7">
    <location>
        <begin position="152"/>
        <end position="171"/>
    </location>
</feature>
<comment type="function">
    <text evidence="7">Catalyzes the initial step of the lipid cycle reactions in the biosynthesis of the cell wall peptidoglycan: transfers peptidoglycan precursor phospho-MurNAc-pentapeptide from UDP-MurNAc-pentapeptide onto the lipid carrier undecaprenyl phosphate, yielding undecaprenyl-pyrophosphoryl-MurNAc-pentapeptide, known as lipid I.</text>
</comment>
<comment type="cofactor">
    <cofactor evidence="7 9">
        <name>Mg(2+)</name>
        <dbReference type="ChEBI" id="CHEBI:18420"/>
    </cofactor>
</comment>
<dbReference type="GO" id="GO:0005886">
    <property type="term" value="C:plasma membrane"/>
    <property type="evidence" value="ECO:0007669"/>
    <property type="project" value="UniProtKB-SubCell"/>
</dbReference>
<dbReference type="PANTHER" id="PTHR22926:SF5">
    <property type="entry name" value="PHOSPHO-N-ACETYLMURAMOYL-PENTAPEPTIDE-TRANSFERASE HOMOLOG"/>
    <property type="match status" value="1"/>
</dbReference>
<dbReference type="InterPro" id="IPR018480">
    <property type="entry name" value="PNAcMuramoyl-5peptid_Trfase_CS"/>
</dbReference>
<dbReference type="Pfam" id="PF10555">
    <property type="entry name" value="MraY_sig1"/>
    <property type="match status" value="1"/>
</dbReference>
<dbReference type="InterPro" id="IPR003524">
    <property type="entry name" value="PNAcMuramoyl-5peptid_Trfase"/>
</dbReference>
<evidence type="ECO:0000256" key="3">
    <source>
        <dbReference type="ARBA" id="ARBA00022679"/>
    </source>
</evidence>
<comment type="similarity">
    <text evidence="2 7">Belongs to the glycosyltransferase 4 family. MraY subfamily.</text>
</comment>
<dbReference type="NCBIfam" id="TIGR00445">
    <property type="entry name" value="mraY"/>
    <property type="match status" value="1"/>
</dbReference>
<keyword evidence="7" id="KW-0133">Cell shape</keyword>
<dbReference type="GO" id="GO:0051992">
    <property type="term" value="F:UDP-N-acetylmuramoyl-L-alanyl-D-glutamyl-meso-2,6-diaminopimelyl-D-alanyl-D-alanine:undecaprenyl-phosphate transferase activity"/>
    <property type="evidence" value="ECO:0007669"/>
    <property type="project" value="RHEA"/>
</dbReference>
<evidence type="ECO:0000313" key="11">
    <source>
        <dbReference type="Proteomes" id="UP000054686"/>
    </source>
</evidence>
<feature type="binding site" evidence="9">
    <location>
        <position position="184"/>
    </location>
    <ligand>
        <name>Mg(2+)</name>
        <dbReference type="ChEBI" id="CHEBI:18420"/>
    </ligand>
</feature>
<dbReference type="GO" id="GO:0009252">
    <property type="term" value="P:peptidoglycan biosynthetic process"/>
    <property type="evidence" value="ECO:0007669"/>
    <property type="project" value="UniProtKB-UniRule"/>
</dbReference>
<comment type="catalytic activity">
    <reaction evidence="7">
        <text>UDP-N-acetyl-alpha-D-muramoyl-L-alanyl-gamma-D-glutamyl-meso-2,6-diaminopimeloyl-D-alanyl-D-alanine + di-trans,octa-cis-undecaprenyl phosphate = di-trans,octa-cis-undecaprenyl diphospho-N-acetyl-alpha-D-muramoyl-L-alanyl-D-glutamyl-meso-2,6-diaminopimeloyl-D-alanyl-D-alanine + UMP</text>
        <dbReference type="Rhea" id="RHEA:28386"/>
        <dbReference type="ChEBI" id="CHEBI:57865"/>
        <dbReference type="ChEBI" id="CHEBI:60392"/>
        <dbReference type="ChEBI" id="CHEBI:61386"/>
        <dbReference type="ChEBI" id="CHEBI:61387"/>
        <dbReference type="EC" id="2.7.8.13"/>
    </reaction>
</comment>
<dbReference type="PROSITE" id="PS01347">
    <property type="entry name" value="MRAY_1"/>
    <property type="match status" value="1"/>
</dbReference>
<dbReference type="InterPro" id="IPR000715">
    <property type="entry name" value="Glycosyl_transferase_4"/>
</dbReference>
<keyword evidence="7" id="KW-1003">Cell membrane</keyword>
<dbReference type="OrthoDB" id="9805475at2"/>
<evidence type="ECO:0000256" key="2">
    <source>
        <dbReference type="ARBA" id="ARBA00005583"/>
    </source>
</evidence>
<evidence type="ECO:0000256" key="7">
    <source>
        <dbReference type="HAMAP-Rule" id="MF_00038"/>
    </source>
</evidence>
<name>A0A0V8RRQ0_9ACTO</name>
<keyword evidence="7" id="KW-0131">Cell cycle</keyword>
<dbReference type="CDD" id="cd06852">
    <property type="entry name" value="GT_MraY"/>
    <property type="match status" value="1"/>
</dbReference>
<dbReference type="UniPathway" id="UPA00219"/>
<evidence type="ECO:0000256" key="6">
    <source>
        <dbReference type="ARBA" id="ARBA00023136"/>
    </source>
</evidence>
<feature type="transmembrane region" description="Helical" evidence="7">
    <location>
        <begin position="192"/>
        <end position="213"/>
    </location>
</feature>
<dbReference type="PROSITE" id="PS01348">
    <property type="entry name" value="MRAY_2"/>
    <property type="match status" value="1"/>
</dbReference>
<comment type="caution">
    <text evidence="10">The sequence shown here is derived from an EMBL/GenBank/DDBJ whole genome shotgun (WGS) entry which is preliminary data.</text>
</comment>
<keyword evidence="7" id="KW-0573">Peptidoglycan synthesis</keyword>
<proteinExistence type="inferred from homology"/>
<feature type="transmembrane region" description="Helical" evidence="7">
    <location>
        <begin position="285"/>
        <end position="307"/>
    </location>
</feature>
<dbReference type="GO" id="GO:0051301">
    <property type="term" value="P:cell division"/>
    <property type="evidence" value="ECO:0007669"/>
    <property type="project" value="UniProtKB-KW"/>
</dbReference>
<dbReference type="EMBL" id="LLVT01000003">
    <property type="protein sequence ID" value="KSW10616.1"/>
    <property type="molecule type" value="Genomic_DNA"/>
</dbReference>
<feature type="transmembrane region" description="Helical" evidence="7">
    <location>
        <begin position="6"/>
        <end position="27"/>
    </location>
</feature>
<sequence>MIGLIAAFIIAMALSVTGTPILIRFLVMHQYGQFIRQDGPTQHLTKRGTPTMGGVVIILATVVAWLIGSLVAGAGPSWSGLLLIFLFVGLGVIGLLDDGIKIMRQRSLGLHPSGKIIGQVAVASLFALGTLIKPNEFGEYPGTLAISFARPTALTLGFAGLGLGIALYLIWTNLIVTAWSNATNLTDGLDGLAAGVSIFVFGAYTFITYFQRIQACTQLGANQANCYSTRDPLDLAIFCAALIGALAGFLWWNASPAQIFMGDTGALALGGAVAGLSILTQTQLLAIVVGGLFVAVVLSDVIQIGVFKATGKRVFRMAPLHHHFELLGWKEVTIVIRFWLIAAIIAVAGAGIFYAEWVSLR</sequence>
<evidence type="ECO:0000313" key="10">
    <source>
        <dbReference type="EMBL" id="KSW10616.1"/>
    </source>
</evidence>
<feature type="binding site" evidence="9">
    <location>
        <position position="263"/>
    </location>
    <ligand>
        <name>Mg(2+)</name>
        <dbReference type="ChEBI" id="CHEBI:18420"/>
    </ligand>
</feature>
<dbReference type="EC" id="2.7.8.13" evidence="7 8"/>
<keyword evidence="4 7" id="KW-0812">Transmembrane</keyword>
<keyword evidence="7" id="KW-0961">Cell wall biogenesis/degradation</keyword>
<dbReference type="PANTHER" id="PTHR22926">
    <property type="entry name" value="PHOSPHO-N-ACETYLMURAMOYL-PENTAPEPTIDE-TRANSFERASE"/>
    <property type="match status" value="1"/>
</dbReference>
<dbReference type="AlphaFoldDB" id="A0A0V8RRQ0"/>
<comment type="pathway">
    <text evidence="7">Cell wall biogenesis; peptidoglycan biosynthesis.</text>
</comment>
<gene>
    <name evidence="7" type="primary">mraY</name>
    <name evidence="10" type="ORF">APY09_08965</name>
</gene>
<dbReference type="Proteomes" id="UP000054686">
    <property type="component" value="Unassembled WGS sequence"/>
</dbReference>
<keyword evidence="7 9" id="KW-0479">Metal-binding</keyword>
<evidence type="ECO:0000256" key="5">
    <source>
        <dbReference type="ARBA" id="ARBA00022989"/>
    </source>
</evidence>
<dbReference type="RefSeq" id="WP_060567472.1">
    <property type="nucleotide sequence ID" value="NZ_CP040006.1"/>
</dbReference>
<comment type="subcellular location">
    <subcellularLocation>
        <location evidence="7">Cell membrane</location>
        <topology evidence="7">Multi-pass membrane protein</topology>
    </subcellularLocation>
    <subcellularLocation>
        <location evidence="1">Membrane</location>
        <topology evidence="1">Multi-pass membrane protein</topology>
    </subcellularLocation>
</comment>
<keyword evidence="3 7" id="KW-0808">Transferase</keyword>
<organism evidence="10 11">
    <name type="scientific">Schaalia odontolytica</name>
    <dbReference type="NCBI Taxonomy" id="1660"/>
    <lineage>
        <taxon>Bacteria</taxon>
        <taxon>Bacillati</taxon>
        <taxon>Actinomycetota</taxon>
        <taxon>Actinomycetes</taxon>
        <taxon>Actinomycetales</taxon>
        <taxon>Actinomycetaceae</taxon>
        <taxon>Schaalia</taxon>
    </lineage>
</organism>
<dbReference type="Pfam" id="PF00953">
    <property type="entry name" value="Glycos_transf_4"/>
    <property type="match status" value="1"/>
</dbReference>